<dbReference type="CDD" id="cd18624">
    <property type="entry name" value="GH32_Fruct1-like"/>
    <property type="match status" value="1"/>
</dbReference>
<dbReference type="InterPro" id="IPR001362">
    <property type="entry name" value="Glyco_hydro_32"/>
</dbReference>
<evidence type="ECO:0000313" key="7">
    <source>
        <dbReference type="EMBL" id="KAF7828388.1"/>
    </source>
</evidence>
<sequence>MVNDKWYDTRGVWTGSATILPDGQVVMLYTGSTNESVQVQNLAYPADPTDPLLIDWVKYSGNPVLVPPPGIGVKDFRDPTTAWLTSEGKWRITIGSKVNKTGITLVYETKDFKTFERIEGVMNAVAGTGMWECVDFYPLNKTSDVGADTSVNGADVKHVIKVSLDDDRHDYYALGTYDEKMVKFVADDAKNDVGIGLRYDYGIFYASKTFYDQSTKRRVLWGWIGESDSEIADVAKGWASVQSVPRTVVLDRKTGTNLLQWPVEEVEKLRLRSDEFKNVNAKPGSVMPLNIGTATQLDIVAEFEIDKEALEKTTPSNSEYVCGTSGGAAQRGALGPFGLLVLADDGLSEYTPVYFYVTKGIDGNLKTSFCSDQSR</sequence>
<feature type="domain" description="Glycosyl hydrolase family 32 C-terminal" evidence="6">
    <location>
        <begin position="265"/>
        <end position="358"/>
    </location>
</feature>
<reference evidence="7" key="1">
    <citation type="submission" date="2020-09" db="EMBL/GenBank/DDBJ databases">
        <title>Genome-Enabled Discovery of Anthraquinone Biosynthesis in Senna tora.</title>
        <authorList>
            <person name="Kang S.-H."/>
            <person name="Pandey R.P."/>
            <person name="Lee C.-M."/>
            <person name="Sim J.-S."/>
            <person name="Jeong J.-T."/>
            <person name="Choi B.-S."/>
            <person name="Jung M."/>
            <person name="Ginzburg D."/>
            <person name="Zhao K."/>
            <person name="Won S.Y."/>
            <person name="Oh T.-J."/>
            <person name="Yu Y."/>
            <person name="Kim N.-H."/>
            <person name="Lee O.R."/>
            <person name="Lee T.-H."/>
            <person name="Bashyal P."/>
            <person name="Kim T.-S."/>
            <person name="Lee W.-H."/>
            <person name="Kawkins C."/>
            <person name="Kim C.-K."/>
            <person name="Kim J.S."/>
            <person name="Ahn B.O."/>
            <person name="Rhee S.Y."/>
            <person name="Sohng J.K."/>
        </authorList>
    </citation>
    <scope>NUCLEOTIDE SEQUENCE</scope>
    <source>
        <tissue evidence="7">Leaf</tissue>
    </source>
</reference>
<organism evidence="7 8">
    <name type="scientific">Senna tora</name>
    <dbReference type="NCBI Taxonomy" id="362788"/>
    <lineage>
        <taxon>Eukaryota</taxon>
        <taxon>Viridiplantae</taxon>
        <taxon>Streptophyta</taxon>
        <taxon>Embryophyta</taxon>
        <taxon>Tracheophyta</taxon>
        <taxon>Spermatophyta</taxon>
        <taxon>Magnoliopsida</taxon>
        <taxon>eudicotyledons</taxon>
        <taxon>Gunneridae</taxon>
        <taxon>Pentapetalae</taxon>
        <taxon>rosids</taxon>
        <taxon>fabids</taxon>
        <taxon>Fabales</taxon>
        <taxon>Fabaceae</taxon>
        <taxon>Caesalpinioideae</taxon>
        <taxon>Cassia clade</taxon>
        <taxon>Senna</taxon>
    </lineage>
</organism>
<dbReference type="Proteomes" id="UP000634136">
    <property type="component" value="Unassembled WGS sequence"/>
</dbReference>
<comment type="caution">
    <text evidence="7">The sequence shown here is derived from an EMBL/GenBank/DDBJ whole genome shotgun (WGS) entry which is preliminary data.</text>
</comment>
<keyword evidence="3 4" id="KW-0326">Glycosidase</keyword>
<accession>A0A834TTV0</accession>
<dbReference type="PANTHER" id="PTHR31953">
    <property type="entry name" value="BETA-FRUCTOFURANOSIDASE, INSOLUBLE ISOENZYME CWINV1-RELATED"/>
    <property type="match status" value="1"/>
</dbReference>
<dbReference type="InterPro" id="IPR013189">
    <property type="entry name" value="Glyco_hydro_32_C"/>
</dbReference>
<dbReference type="Gene3D" id="2.60.120.560">
    <property type="entry name" value="Exo-inulinase, domain 1"/>
    <property type="match status" value="1"/>
</dbReference>
<dbReference type="InterPro" id="IPR013148">
    <property type="entry name" value="Glyco_hydro_32_N"/>
</dbReference>
<evidence type="ECO:0000259" key="5">
    <source>
        <dbReference type="Pfam" id="PF00251"/>
    </source>
</evidence>
<dbReference type="SMART" id="SM00640">
    <property type="entry name" value="Glyco_32"/>
    <property type="match status" value="1"/>
</dbReference>
<dbReference type="EMBL" id="JAAIUW010000006">
    <property type="protein sequence ID" value="KAF7828388.1"/>
    <property type="molecule type" value="Genomic_DNA"/>
</dbReference>
<evidence type="ECO:0000256" key="3">
    <source>
        <dbReference type="ARBA" id="ARBA00023295"/>
    </source>
</evidence>
<evidence type="ECO:0000259" key="6">
    <source>
        <dbReference type="Pfam" id="PF08244"/>
    </source>
</evidence>
<dbReference type="OrthoDB" id="202537at2759"/>
<dbReference type="Pfam" id="PF08244">
    <property type="entry name" value="Glyco_hydro_32C"/>
    <property type="match status" value="1"/>
</dbReference>
<gene>
    <name evidence="7" type="ORF">G2W53_019552</name>
</gene>
<dbReference type="SUPFAM" id="SSF49899">
    <property type="entry name" value="Concanavalin A-like lectins/glucanases"/>
    <property type="match status" value="1"/>
</dbReference>
<dbReference type="InterPro" id="IPR050551">
    <property type="entry name" value="Fructan_Metab_Enzymes"/>
</dbReference>
<evidence type="ECO:0000256" key="4">
    <source>
        <dbReference type="RuleBase" id="RU362110"/>
    </source>
</evidence>
<dbReference type="GO" id="GO:0005975">
    <property type="term" value="P:carbohydrate metabolic process"/>
    <property type="evidence" value="ECO:0007669"/>
    <property type="project" value="InterPro"/>
</dbReference>
<evidence type="ECO:0000256" key="1">
    <source>
        <dbReference type="ARBA" id="ARBA00009902"/>
    </source>
</evidence>
<name>A0A834TTV0_9FABA</name>
<comment type="similarity">
    <text evidence="1 4">Belongs to the glycosyl hydrolase 32 family.</text>
</comment>
<dbReference type="AlphaFoldDB" id="A0A834TTV0"/>
<keyword evidence="8" id="KW-1185">Reference proteome</keyword>
<dbReference type="Gene3D" id="2.115.10.20">
    <property type="entry name" value="Glycosyl hydrolase domain, family 43"/>
    <property type="match status" value="1"/>
</dbReference>
<dbReference type="SUPFAM" id="SSF75005">
    <property type="entry name" value="Arabinanase/levansucrase/invertase"/>
    <property type="match status" value="1"/>
</dbReference>
<dbReference type="GO" id="GO:0004553">
    <property type="term" value="F:hydrolase activity, hydrolyzing O-glycosyl compounds"/>
    <property type="evidence" value="ECO:0007669"/>
    <property type="project" value="InterPro"/>
</dbReference>
<dbReference type="InterPro" id="IPR023296">
    <property type="entry name" value="Glyco_hydro_beta-prop_sf"/>
</dbReference>
<evidence type="ECO:0000256" key="2">
    <source>
        <dbReference type="ARBA" id="ARBA00022801"/>
    </source>
</evidence>
<evidence type="ECO:0000313" key="8">
    <source>
        <dbReference type="Proteomes" id="UP000634136"/>
    </source>
</evidence>
<dbReference type="InterPro" id="IPR013320">
    <property type="entry name" value="ConA-like_dom_sf"/>
</dbReference>
<dbReference type="Pfam" id="PF00251">
    <property type="entry name" value="Glyco_hydro_32N"/>
    <property type="match status" value="1"/>
</dbReference>
<protein>
    <submittedName>
        <fullName evidence="7">Acid beta-fructofuranosidase</fullName>
    </submittedName>
</protein>
<keyword evidence="2 4" id="KW-0378">Hydrolase</keyword>
<proteinExistence type="inferred from homology"/>
<feature type="domain" description="Glycosyl hydrolase family 32 N-terminal" evidence="5">
    <location>
        <begin position="1"/>
        <end position="262"/>
    </location>
</feature>